<evidence type="ECO:0000256" key="2">
    <source>
        <dbReference type="SAM" id="MobiDB-lite"/>
    </source>
</evidence>
<protein>
    <recommendedName>
        <fullName evidence="4">Teneurin-like YD-shell domain-containing protein</fullName>
    </recommendedName>
</protein>
<feature type="signal peptide" evidence="3">
    <location>
        <begin position="1"/>
        <end position="26"/>
    </location>
</feature>
<evidence type="ECO:0000313" key="5">
    <source>
        <dbReference type="EMBL" id="NER61752.1"/>
    </source>
</evidence>
<feature type="domain" description="Teneurin-like YD-shell" evidence="4">
    <location>
        <begin position="30"/>
        <end position="128"/>
    </location>
</feature>
<dbReference type="InterPro" id="IPR050708">
    <property type="entry name" value="T6SS_VgrG/RHS"/>
</dbReference>
<dbReference type="Gene3D" id="2.180.10.10">
    <property type="entry name" value="RHS repeat-associated core"/>
    <property type="match status" value="1"/>
</dbReference>
<dbReference type="PANTHER" id="PTHR32305">
    <property type="match status" value="1"/>
</dbReference>
<keyword evidence="3" id="KW-0732">Signal</keyword>
<keyword evidence="1" id="KW-0677">Repeat</keyword>
<comment type="caution">
    <text evidence="5">The sequence shown here is derived from an EMBL/GenBank/DDBJ whole genome shotgun (WGS) entry which is preliminary data.</text>
</comment>
<feature type="compositionally biased region" description="Low complexity" evidence="2">
    <location>
        <begin position="188"/>
        <end position="199"/>
    </location>
</feature>
<evidence type="ECO:0000256" key="3">
    <source>
        <dbReference type="SAM" id="SignalP"/>
    </source>
</evidence>
<name>A0A6M0CWB0_9PSED</name>
<evidence type="ECO:0000259" key="4">
    <source>
        <dbReference type="Pfam" id="PF25023"/>
    </source>
</evidence>
<feature type="chain" id="PRO_5027121769" description="Teneurin-like YD-shell domain-containing protein" evidence="3">
    <location>
        <begin position="27"/>
        <end position="294"/>
    </location>
</feature>
<sequence>MDALKKLGRKVGATMLALTMTNSAIADTVTYFHNDISGSPLAATDPAGNLLWRENYKPYGEKLTRSAASSANTIGFHGKAHDDGTGLSYMGARYYNPVLGRFMGVDPVDFQIENLHSFNRYTYANNNPYKYVDPDGRYAHLLVAMVYALTALSATLTIQTALNGFSQHGQGDVSIGPLSFPGSDIDRSSQWQKASESSSGHSPPKDSTKSPEKNNDKAQRPSKTPNTGEPGSKFVNPGSGQERWYGSDGLPTKDVDWDHDHGQGIPHVHEWGRDSNGGPVRGTSARPYDPSTDY</sequence>
<dbReference type="Proteomes" id="UP000480410">
    <property type="component" value="Unassembled WGS sequence"/>
</dbReference>
<organism evidence="5 6">
    <name type="scientific">Pseudomonas brassicae</name>
    <dbReference type="NCBI Taxonomy" id="2708063"/>
    <lineage>
        <taxon>Bacteria</taxon>
        <taxon>Pseudomonadati</taxon>
        <taxon>Pseudomonadota</taxon>
        <taxon>Gammaproteobacteria</taxon>
        <taxon>Pseudomonadales</taxon>
        <taxon>Pseudomonadaceae</taxon>
        <taxon>Pseudomonas</taxon>
    </lineage>
</organism>
<proteinExistence type="predicted"/>
<gene>
    <name evidence="5" type="ORF">G3435_20920</name>
</gene>
<accession>A0A6M0CWB0</accession>
<evidence type="ECO:0000313" key="6">
    <source>
        <dbReference type="Proteomes" id="UP000480410"/>
    </source>
</evidence>
<evidence type="ECO:0000256" key="1">
    <source>
        <dbReference type="ARBA" id="ARBA00022737"/>
    </source>
</evidence>
<reference evidence="5 6" key="1">
    <citation type="submission" date="2020-02" db="EMBL/GenBank/DDBJ databases">
        <title>Broccoli isolated Pseudomonas sp.</title>
        <authorList>
            <person name="Fujikawa T."/>
            <person name="Sawada H."/>
        </authorList>
    </citation>
    <scope>NUCLEOTIDE SEQUENCE [LARGE SCALE GENOMIC DNA]</scope>
    <source>
        <strain evidence="5 6">MAFF212428</strain>
    </source>
</reference>
<feature type="region of interest" description="Disordered" evidence="2">
    <location>
        <begin position="176"/>
        <end position="294"/>
    </location>
</feature>
<dbReference type="EMBL" id="JAAHBV010000526">
    <property type="protein sequence ID" value="NER61752.1"/>
    <property type="molecule type" value="Genomic_DNA"/>
</dbReference>
<dbReference type="InterPro" id="IPR056823">
    <property type="entry name" value="TEN-like_YD-shell"/>
</dbReference>
<feature type="compositionally biased region" description="Basic and acidic residues" evidence="2">
    <location>
        <begin position="203"/>
        <end position="219"/>
    </location>
</feature>
<dbReference type="PANTHER" id="PTHR32305:SF17">
    <property type="entry name" value="TRNA NUCLEASE WAPA"/>
    <property type="match status" value="1"/>
</dbReference>
<dbReference type="InterPro" id="IPR022385">
    <property type="entry name" value="Rhs_assc_core"/>
</dbReference>
<dbReference type="NCBIfam" id="TIGR03696">
    <property type="entry name" value="Rhs_assc_core"/>
    <property type="match status" value="1"/>
</dbReference>
<dbReference type="AlphaFoldDB" id="A0A6M0CWB0"/>
<feature type="compositionally biased region" description="Basic and acidic residues" evidence="2">
    <location>
        <begin position="251"/>
        <end position="273"/>
    </location>
</feature>
<dbReference type="Pfam" id="PF25023">
    <property type="entry name" value="TEN_YD-shell"/>
    <property type="match status" value="1"/>
</dbReference>